<evidence type="ECO:0000313" key="3">
    <source>
        <dbReference type="Proteomes" id="UP000006729"/>
    </source>
</evidence>
<dbReference type="Proteomes" id="UP000006729">
    <property type="component" value="Chromosome 1"/>
</dbReference>
<name>A0A2K2BXE4_POPTR</name>
<dbReference type="STRING" id="3694.A0A2K2BXE4"/>
<keyword evidence="1" id="KW-1133">Transmembrane helix</keyword>
<dbReference type="EMBL" id="CM009290">
    <property type="protein sequence ID" value="PNT54454.1"/>
    <property type="molecule type" value="Genomic_DNA"/>
</dbReference>
<dbReference type="Gene3D" id="1.20.1250.20">
    <property type="entry name" value="MFS general substrate transporter like domains"/>
    <property type="match status" value="1"/>
</dbReference>
<accession>A0A2K2BXE4</accession>
<protein>
    <submittedName>
        <fullName evidence="2">Uncharacterized protein</fullName>
    </submittedName>
</protein>
<evidence type="ECO:0000313" key="2">
    <source>
        <dbReference type="EMBL" id="PNT54454.1"/>
    </source>
</evidence>
<keyword evidence="3" id="KW-1185">Reference proteome</keyword>
<dbReference type="InterPro" id="IPR036259">
    <property type="entry name" value="MFS_trans_sf"/>
</dbReference>
<keyword evidence="1" id="KW-0812">Transmembrane</keyword>
<keyword evidence="1" id="KW-0472">Membrane</keyword>
<dbReference type="InParanoid" id="A0A2K2BXE4"/>
<evidence type="ECO:0000256" key="1">
    <source>
        <dbReference type="SAM" id="Phobius"/>
    </source>
</evidence>
<organism evidence="2 3">
    <name type="scientific">Populus trichocarpa</name>
    <name type="common">Western balsam poplar</name>
    <name type="synonym">Populus balsamifera subsp. trichocarpa</name>
    <dbReference type="NCBI Taxonomy" id="3694"/>
    <lineage>
        <taxon>Eukaryota</taxon>
        <taxon>Viridiplantae</taxon>
        <taxon>Streptophyta</taxon>
        <taxon>Embryophyta</taxon>
        <taxon>Tracheophyta</taxon>
        <taxon>Spermatophyta</taxon>
        <taxon>Magnoliopsida</taxon>
        <taxon>eudicotyledons</taxon>
        <taxon>Gunneridae</taxon>
        <taxon>Pentapetalae</taxon>
        <taxon>rosids</taxon>
        <taxon>fabids</taxon>
        <taxon>Malpighiales</taxon>
        <taxon>Salicaceae</taxon>
        <taxon>Saliceae</taxon>
        <taxon>Populus</taxon>
    </lineage>
</organism>
<proteinExistence type="predicted"/>
<gene>
    <name evidence="2" type="ORF">POPTR_001G143100</name>
</gene>
<sequence length="109" mass="12320">MKVEAFVHGHHPLLLISYVLYFLSDLVMLWSPTVYVPVYILETIPLEIKGLLDALSQFTGRSCGVFLSYCMVFGMSLMEATWRLMFGISTASLLDENMNSAIKAHKDQI</sequence>
<reference evidence="2 3" key="1">
    <citation type="journal article" date="2006" name="Science">
        <title>The genome of black cottonwood, Populus trichocarpa (Torr. &amp; Gray).</title>
        <authorList>
            <person name="Tuskan G.A."/>
            <person name="Difazio S."/>
            <person name="Jansson S."/>
            <person name="Bohlmann J."/>
            <person name="Grigoriev I."/>
            <person name="Hellsten U."/>
            <person name="Putnam N."/>
            <person name="Ralph S."/>
            <person name="Rombauts S."/>
            <person name="Salamov A."/>
            <person name="Schein J."/>
            <person name="Sterck L."/>
            <person name="Aerts A."/>
            <person name="Bhalerao R.R."/>
            <person name="Bhalerao R.P."/>
            <person name="Blaudez D."/>
            <person name="Boerjan W."/>
            <person name="Brun A."/>
            <person name="Brunner A."/>
            <person name="Busov V."/>
            <person name="Campbell M."/>
            <person name="Carlson J."/>
            <person name="Chalot M."/>
            <person name="Chapman J."/>
            <person name="Chen G.L."/>
            <person name="Cooper D."/>
            <person name="Coutinho P.M."/>
            <person name="Couturier J."/>
            <person name="Covert S."/>
            <person name="Cronk Q."/>
            <person name="Cunningham R."/>
            <person name="Davis J."/>
            <person name="Degroeve S."/>
            <person name="Dejardin A."/>
            <person name="Depamphilis C."/>
            <person name="Detter J."/>
            <person name="Dirks B."/>
            <person name="Dubchak I."/>
            <person name="Duplessis S."/>
            <person name="Ehlting J."/>
            <person name="Ellis B."/>
            <person name="Gendler K."/>
            <person name="Goodstein D."/>
            <person name="Gribskov M."/>
            <person name="Grimwood J."/>
            <person name="Groover A."/>
            <person name="Gunter L."/>
            <person name="Hamberger B."/>
            <person name="Heinze B."/>
            <person name="Helariutta Y."/>
            <person name="Henrissat B."/>
            <person name="Holligan D."/>
            <person name="Holt R."/>
            <person name="Huang W."/>
            <person name="Islam-Faridi N."/>
            <person name="Jones S."/>
            <person name="Jones-Rhoades M."/>
            <person name="Jorgensen R."/>
            <person name="Joshi C."/>
            <person name="Kangasjarvi J."/>
            <person name="Karlsson J."/>
            <person name="Kelleher C."/>
            <person name="Kirkpatrick R."/>
            <person name="Kirst M."/>
            <person name="Kohler A."/>
            <person name="Kalluri U."/>
            <person name="Larimer F."/>
            <person name="Leebens-Mack J."/>
            <person name="Leple J.C."/>
            <person name="Locascio P."/>
            <person name="Lou Y."/>
            <person name="Lucas S."/>
            <person name="Martin F."/>
            <person name="Montanini B."/>
            <person name="Napoli C."/>
            <person name="Nelson D.R."/>
            <person name="Nelson C."/>
            <person name="Nieminen K."/>
            <person name="Nilsson O."/>
            <person name="Pereda V."/>
            <person name="Peter G."/>
            <person name="Philippe R."/>
            <person name="Pilate G."/>
            <person name="Poliakov A."/>
            <person name="Razumovskaya J."/>
            <person name="Richardson P."/>
            <person name="Rinaldi C."/>
            <person name="Ritland K."/>
            <person name="Rouze P."/>
            <person name="Ryaboy D."/>
            <person name="Schmutz J."/>
            <person name="Schrader J."/>
            <person name="Segerman B."/>
            <person name="Shin H."/>
            <person name="Siddiqui A."/>
            <person name="Sterky F."/>
            <person name="Terry A."/>
            <person name="Tsai C.J."/>
            <person name="Uberbacher E."/>
            <person name="Unneberg P."/>
            <person name="Vahala J."/>
            <person name="Wall K."/>
            <person name="Wessler S."/>
            <person name="Yang G."/>
            <person name="Yin T."/>
            <person name="Douglas C."/>
            <person name="Marra M."/>
            <person name="Sandberg G."/>
            <person name="Van de Peer Y."/>
            <person name="Rokhsar D."/>
        </authorList>
    </citation>
    <scope>NUCLEOTIDE SEQUENCE [LARGE SCALE GENOMIC DNA]</scope>
    <source>
        <strain evidence="3">cv. Nisqually</strain>
    </source>
</reference>
<feature type="transmembrane region" description="Helical" evidence="1">
    <location>
        <begin position="58"/>
        <end position="78"/>
    </location>
</feature>
<dbReference type="AlphaFoldDB" id="A0A2K2BXE4"/>
<feature type="transmembrane region" description="Helical" evidence="1">
    <location>
        <begin position="12"/>
        <end position="38"/>
    </location>
</feature>